<evidence type="ECO:0000256" key="1">
    <source>
        <dbReference type="SAM" id="MobiDB-lite"/>
    </source>
</evidence>
<feature type="region of interest" description="Disordered" evidence="1">
    <location>
        <begin position="310"/>
        <end position="350"/>
    </location>
</feature>
<evidence type="ECO:0000313" key="3">
    <source>
        <dbReference type="Proteomes" id="UP001175001"/>
    </source>
</evidence>
<sequence>MLQFLYTKQYNPVLKSGDCDSAFDRVNFQMEMYAFAEKYQVKELYSLVARHFAVAVESINLRDPARFREHAVDLIHAVYTSTGRSADHLRDVVTATIFQRNPHRLSLLHSIEFVALADSKPEIWKDFLLGVLGLVPPSSASPCSYKASPYALLDQDRLKFFCQDVPTNRRFWTRRVLGLTRPGMNEKETPAVLCPPVLVHKMNELRRCTNAPAFWKRWVRALLGVQCNPKLYRCKDGCGEVFEWALPTNAARDTGWPCRKCLKVKKTVDEWEDCAEVDGEDGAAADDQGDQEAEIETNRLEDCAIMLHDPDIKRPQKRKEPPMDTFYDGSEPCSDDDPPQEPLPAAKKPRFHNLSWAPVEEFYRFGD</sequence>
<dbReference type="EMBL" id="JAUJDW010000060">
    <property type="protein sequence ID" value="KAK0645009.1"/>
    <property type="molecule type" value="Genomic_DNA"/>
</dbReference>
<name>A0AA39Y3F1_9PEZI</name>
<evidence type="ECO:0008006" key="4">
    <source>
        <dbReference type="Google" id="ProtNLM"/>
    </source>
</evidence>
<dbReference type="PANTHER" id="PTHR47843:SF5">
    <property type="entry name" value="BTB_POZ DOMAIN PROTEIN"/>
    <property type="match status" value="1"/>
</dbReference>
<proteinExistence type="predicted"/>
<gene>
    <name evidence="2" type="ORF">DIS24_g8320</name>
</gene>
<evidence type="ECO:0000313" key="2">
    <source>
        <dbReference type="EMBL" id="KAK0645009.1"/>
    </source>
</evidence>
<feature type="compositionally biased region" description="Basic and acidic residues" evidence="1">
    <location>
        <begin position="310"/>
        <end position="322"/>
    </location>
</feature>
<dbReference type="Proteomes" id="UP001175001">
    <property type="component" value="Unassembled WGS sequence"/>
</dbReference>
<dbReference type="AlphaFoldDB" id="A0AA39Y3F1"/>
<reference evidence="2" key="1">
    <citation type="submission" date="2023-06" db="EMBL/GenBank/DDBJ databases">
        <title>Multi-omics analyses reveal the molecular pathogenesis toolkit of Lasiodiplodia hormozganensis, a cross-kingdom pathogen.</title>
        <authorList>
            <person name="Felix C."/>
            <person name="Meneses R."/>
            <person name="Goncalves M.F.M."/>
            <person name="Tilleman L."/>
            <person name="Duarte A.S."/>
            <person name="Jorrin-Novo J.V."/>
            <person name="Van De Peer Y."/>
            <person name="Deforce D."/>
            <person name="Van Nieuwerburgh F."/>
            <person name="Esteves A.C."/>
            <person name="Alves A."/>
        </authorList>
    </citation>
    <scope>NUCLEOTIDE SEQUENCE</scope>
    <source>
        <strain evidence="2">CBS 339.90</strain>
    </source>
</reference>
<comment type="caution">
    <text evidence="2">The sequence shown here is derived from an EMBL/GenBank/DDBJ whole genome shotgun (WGS) entry which is preliminary data.</text>
</comment>
<accession>A0AA39Y3F1</accession>
<protein>
    <recommendedName>
        <fullName evidence="4">BTB domain-containing protein</fullName>
    </recommendedName>
</protein>
<dbReference type="PANTHER" id="PTHR47843">
    <property type="entry name" value="BTB DOMAIN-CONTAINING PROTEIN-RELATED"/>
    <property type="match status" value="1"/>
</dbReference>
<keyword evidence="3" id="KW-1185">Reference proteome</keyword>
<organism evidence="2 3">
    <name type="scientific">Lasiodiplodia hormozganensis</name>
    <dbReference type="NCBI Taxonomy" id="869390"/>
    <lineage>
        <taxon>Eukaryota</taxon>
        <taxon>Fungi</taxon>
        <taxon>Dikarya</taxon>
        <taxon>Ascomycota</taxon>
        <taxon>Pezizomycotina</taxon>
        <taxon>Dothideomycetes</taxon>
        <taxon>Dothideomycetes incertae sedis</taxon>
        <taxon>Botryosphaeriales</taxon>
        <taxon>Botryosphaeriaceae</taxon>
        <taxon>Lasiodiplodia</taxon>
    </lineage>
</organism>